<dbReference type="PROSITE" id="PS50297">
    <property type="entry name" value="ANK_REP_REGION"/>
    <property type="match status" value="1"/>
</dbReference>
<protein>
    <submittedName>
        <fullName evidence="4">Vegetative incompatibility protein</fullName>
    </submittedName>
</protein>
<dbReference type="InterPro" id="IPR027417">
    <property type="entry name" value="P-loop_NTPase"/>
</dbReference>
<keyword evidence="5" id="KW-1185">Reference proteome</keyword>
<dbReference type="Pfam" id="PF24883">
    <property type="entry name" value="NPHP3_N"/>
    <property type="match status" value="1"/>
</dbReference>
<dbReference type="InterPro" id="IPR002110">
    <property type="entry name" value="Ankyrin_rpt"/>
</dbReference>
<gene>
    <name evidence="4" type="primary">HET-E1_1</name>
    <name evidence="4" type="ORF">LOCC1_G007847</name>
</gene>
<dbReference type="Pfam" id="PF00023">
    <property type="entry name" value="Ank"/>
    <property type="match status" value="1"/>
</dbReference>
<accession>A0A8H8UA72</accession>
<evidence type="ECO:0000256" key="1">
    <source>
        <dbReference type="ARBA" id="ARBA00022737"/>
    </source>
</evidence>
<evidence type="ECO:0000313" key="5">
    <source>
        <dbReference type="Proteomes" id="UP000443090"/>
    </source>
</evidence>
<feature type="repeat" description="ANK" evidence="2">
    <location>
        <begin position="998"/>
        <end position="1030"/>
    </location>
</feature>
<dbReference type="SMART" id="SM00248">
    <property type="entry name" value="ANK"/>
    <property type="match status" value="6"/>
</dbReference>
<reference evidence="4 5" key="1">
    <citation type="submission" date="2018-05" db="EMBL/GenBank/DDBJ databases">
        <title>Genome sequencing and assembly of the regulated plant pathogen Lachnellula willkommii and related sister species for the development of diagnostic species identification markers.</title>
        <authorList>
            <person name="Giroux E."/>
            <person name="Bilodeau G."/>
        </authorList>
    </citation>
    <scope>NUCLEOTIDE SEQUENCE [LARGE SCALE GENOMIC DNA]</scope>
    <source>
        <strain evidence="4 5">CBS 160.35</strain>
    </source>
</reference>
<dbReference type="PROSITE" id="PS50088">
    <property type="entry name" value="ANK_REPEAT"/>
    <property type="match status" value="1"/>
</dbReference>
<dbReference type="PANTHER" id="PTHR10039">
    <property type="entry name" value="AMELOGENIN"/>
    <property type="match status" value="1"/>
</dbReference>
<dbReference type="AlphaFoldDB" id="A0A8H8UA72"/>
<evidence type="ECO:0000313" key="4">
    <source>
        <dbReference type="EMBL" id="TVY36887.1"/>
    </source>
</evidence>
<organism evidence="4 5">
    <name type="scientific">Lachnellula occidentalis</name>
    <dbReference type="NCBI Taxonomy" id="215460"/>
    <lineage>
        <taxon>Eukaryota</taxon>
        <taxon>Fungi</taxon>
        <taxon>Dikarya</taxon>
        <taxon>Ascomycota</taxon>
        <taxon>Pezizomycotina</taxon>
        <taxon>Leotiomycetes</taxon>
        <taxon>Helotiales</taxon>
        <taxon>Lachnaceae</taxon>
        <taxon>Lachnellula</taxon>
    </lineage>
</organism>
<comment type="caution">
    <text evidence="4">The sequence shown here is derived from an EMBL/GenBank/DDBJ whole genome shotgun (WGS) entry which is preliminary data.</text>
</comment>
<keyword evidence="1" id="KW-0677">Repeat</keyword>
<dbReference type="EMBL" id="QGMI01000771">
    <property type="protein sequence ID" value="TVY36887.1"/>
    <property type="molecule type" value="Genomic_DNA"/>
</dbReference>
<name>A0A8H8UA72_9HELO</name>
<evidence type="ECO:0000259" key="3">
    <source>
        <dbReference type="Pfam" id="PF24883"/>
    </source>
</evidence>
<keyword evidence="2" id="KW-0040">ANK repeat</keyword>
<feature type="domain" description="Nephrocystin 3-like N-terminal" evidence="3">
    <location>
        <begin position="198"/>
        <end position="348"/>
    </location>
</feature>
<dbReference type="InterPro" id="IPR056884">
    <property type="entry name" value="NPHP3-like_N"/>
</dbReference>
<proteinExistence type="predicted"/>
<dbReference type="Gene3D" id="3.40.50.300">
    <property type="entry name" value="P-loop containing nucleotide triphosphate hydrolases"/>
    <property type="match status" value="1"/>
</dbReference>
<dbReference type="InterPro" id="IPR036770">
    <property type="entry name" value="Ankyrin_rpt-contain_sf"/>
</dbReference>
<sequence>MADPLSIAGSIAGLVAIADTIFTRIYRYTKAITTLSGLLRNLELVLNEYEEDTPDANLRLHHINSCRETLLKIRNKLEWKAPQDPSSSKSTLDATLRKSKWPFSGPEMKSLLSEVEMHKSTINAALAGDNLSMTLRALSRQDKISGDIKDLKTDLETRWAMETHIALTNQRQEILQFFGKLDPMTYHRSNLNLHHPLTGLWLTEGNTFKTWLHTRKSKLWLSGIPGAGKTVLAACVVEEVMKESSSTRAVAYFYCDYKDSSINIFSSIATQLARQNETAFAHLQKLYEKCHPKDSGTILLEISALVAMTFCFEDVSIVVDGLDECGTSTIDVIISLASLATNSDSNVHEYDIRELLQQEFGHIKIAVHKEDLELYVAAEIDSSWEGTITDSELRTEGSYHKVIGRRSGWHALKSLPLTLFKTYERILERIAESDSSNTLKWIVHSPISMPVAQICEAVSIKESDTILDKESLYEQEDILLYCSSLICLSSSYDETVFELAHFTVKEFLESLSESSGSMFAPYSQAKEQVRPYLAKVCLAYIKLDIFRRDVIEDFDTWKDQRTQYPFRTHAVQHWFIYAKHAWNDKRICAHARELFCLSRTSSFLSWARDCIYVMAKGFWYQGAMMRRFEQVNVLVLLRKVSPLHMASTIGSMGNPIHCALIGAVRYANSLDNDEWLDISHNSMKKGRAEVLDLLIRHGADIFTPYRDIHGMQYSCLKLAVYACMGRGVKHPLVKLVEAGSKLDSGVMNYLGKHLNEDVVRLYKHGNDAASAACHKKEMVEALIASLTKSAQEDCVKSDILTIALQIKSYAAIELQNTTNVVRQKQSSTMATRSLSLAIDLNNIELCKKGVEGGADINSPHAGCKCCKPVIIALRDRKFEIASYLIEMGASTTGQVCDTSTYRGYSAVHLACRNESETQLLIVLLKKDLEAGSLSFQSPLNPIHLAVARNNIPGLKILLQHARINDLTFVYDAKIDDLALKWTWYLSNTTSISSTEGLDSPTATHIAVGGRNIECIKLLLEYGATIDCPNRF</sequence>
<dbReference type="Proteomes" id="UP000443090">
    <property type="component" value="Unassembled WGS sequence"/>
</dbReference>
<evidence type="ECO:0000256" key="2">
    <source>
        <dbReference type="PROSITE-ProRule" id="PRU00023"/>
    </source>
</evidence>
<dbReference type="OrthoDB" id="3557006at2759"/>
<dbReference type="Gene3D" id="1.25.40.20">
    <property type="entry name" value="Ankyrin repeat-containing domain"/>
    <property type="match status" value="1"/>
</dbReference>
<dbReference type="PANTHER" id="PTHR10039:SF15">
    <property type="entry name" value="NACHT DOMAIN-CONTAINING PROTEIN"/>
    <property type="match status" value="1"/>
</dbReference>
<dbReference type="SUPFAM" id="SSF48403">
    <property type="entry name" value="Ankyrin repeat"/>
    <property type="match status" value="1"/>
</dbReference>